<dbReference type="Proteomes" id="UP000297454">
    <property type="component" value="Unassembled WGS sequence"/>
</dbReference>
<evidence type="ECO:0000313" key="2">
    <source>
        <dbReference type="Proteomes" id="UP000297454"/>
    </source>
</evidence>
<sequence length="243" mass="28628">MIYKNRGVISIFLALIILPVYSFAILTIDIVKIFTAQTQLQITNEKAINSVLSYYDKNLYKKFNIFGINYDKNFLTAYLDDVLRENIENDTSKFYNSSLKSSAIKINESDYLLNNSNLERQIIDYMKLKGPYMLSKGVLNLIDITKNTKKFNHVLEKKLNYEEEYSKVNGGLDDLFRYMKQYDEKFEEINLNFFNINKNLDKLKKELKEKYNLNIGKDLKGGFDKLEKTKKIEINNIIKEYNT</sequence>
<organism evidence="1 2">
    <name type="scientific">Helcococcus ovis</name>
    <dbReference type="NCBI Taxonomy" id="72026"/>
    <lineage>
        <taxon>Bacteria</taxon>
        <taxon>Bacillati</taxon>
        <taxon>Bacillota</taxon>
        <taxon>Tissierellia</taxon>
        <taxon>Tissierellales</taxon>
        <taxon>Peptoniphilaceae</taxon>
        <taxon>Helcococcus</taxon>
    </lineage>
</organism>
<dbReference type="EMBL" id="SCFR01000048">
    <property type="protein sequence ID" value="TFF64254.1"/>
    <property type="molecule type" value="Genomic_DNA"/>
</dbReference>
<keyword evidence="2" id="KW-1185">Reference proteome</keyword>
<gene>
    <name evidence="1" type="ORF">EQF91_07945</name>
</gene>
<name>A0A4R9C1W6_9FIRM</name>
<reference evidence="1 2" key="1">
    <citation type="submission" date="2019-01" db="EMBL/GenBank/DDBJ databases">
        <title>Draft Genome Sequences of Helcococcus ovis Strains Isolated from the Uterus and Vagina of Dairy Cows with Metritis.</title>
        <authorList>
            <person name="Cunha F."/>
            <person name="Jeon S.J."/>
            <person name="Kutzer P."/>
            <person name="Galvao K.N."/>
        </authorList>
    </citation>
    <scope>NUCLEOTIDE SEQUENCE [LARGE SCALE GENOMIC DNA]</scope>
    <source>
        <strain evidence="1 2">KG-37</strain>
    </source>
</reference>
<proteinExistence type="predicted"/>
<comment type="caution">
    <text evidence="1">The sequence shown here is derived from an EMBL/GenBank/DDBJ whole genome shotgun (WGS) entry which is preliminary data.</text>
</comment>
<accession>A0A4R9C1W6</accession>
<protein>
    <submittedName>
        <fullName evidence="1">Uncharacterized protein</fullName>
    </submittedName>
</protein>
<dbReference type="RefSeq" id="WP_134768890.1">
    <property type="nucleotide sequence ID" value="NZ_SCFR01000048.1"/>
</dbReference>
<dbReference type="AlphaFoldDB" id="A0A4R9C1W6"/>
<evidence type="ECO:0000313" key="1">
    <source>
        <dbReference type="EMBL" id="TFF64254.1"/>
    </source>
</evidence>
<feature type="non-terminal residue" evidence="1">
    <location>
        <position position="243"/>
    </location>
</feature>